<dbReference type="SUPFAM" id="SSF48452">
    <property type="entry name" value="TPR-like"/>
    <property type="match status" value="1"/>
</dbReference>
<keyword evidence="2" id="KW-1185">Reference proteome</keyword>
<name>A0A850PA88_9PROT</name>
<reference evidence="1 2" key="1">
    <citation type="submission" date="2020-06" db="EMBL/GenBank/DDBJ databases">
        <title>Description of novel acetic acid bacteria.</title>
        <authorList>
            <person name="Sombolestani A."/>
        </authorList>
    </citation>
    <scope>NUCLEOTIDE SEQUENCE [LARGE SCALE GENOMIC DNA]</scope>
    <source>
        <strain evidence="1 2">LMG 27010</strain>
    </source>
</reference>
<protein>
    <submittedName>
        <fullName evidence="1">C-type cytochrome biogenesis protein CcmI</fullName>
    </submittedName>
</protein>
<dbReference type="Proteomes" id="UP000585665">
    <property type="component" value="Unassembled WGS sequence"/>
</dbReference>
<feature type="non-terminal residue" evidence="1">
    <location>
        <position position="1"/>
    </location>
</feature>
<dbReference type="EMBL" id="JABXXR010000133">
    <property type="protein sequence ID" value="NVN41475.1"/>
    <property type="molecule type" value="Genomic_DNA"/>
</dbReference>
<accession>A0A850PA88</accession>
<dbReference type="InterPro" id="IPR011990">
    <property type="entry name" value="TPR-like_helical_dom_sf"/>
</dbReference>
<evidence type="ECO:0000313" key="1">
    <source>
        <dbReference type="EMBL" id="NVN41475.1"/>
    </source>
</evidence>
<comment type="caution">
    <text evidence="1">The sequence shown here is derived from an EMBL/GenBank/DDBJ whole genome shotgun (WGS) entry which is preliminary data.</text>
</comment>
<organism evidence="1 2">
    <name type="scientific">Ameyamaea chiangmaiensis</name>
    <dbReference type="NCBI Taxonomy" id="442969"/>
    <lineage>
        <taxon>Bacteria</taxon>
        <taxon>Pseudomonadati</taxon>
        <taxon>Pseudomonadota</taxon>
        <taxon>Alphaproteobacteria</taxon>
        <taxon>Acetobacterales</taxon>
        <taxon>Acetobacteraceae</taxon>
        <taxon>Ameyamaea</taxon>
    </lineage>
</organism>
<gene>
    <name evidence="1" type="ORF">HUK82_13005</name>
</gene>
<dbReference type="Gene3D" id="1.25.40.10">
    <property type="entry name" value="Tetratricopeptide repeat domain"/>
    <property type="match status" value="1"/>
</dbReference>
<dbReference type="AlphaFoldDB" id="A0A850PA88"/>
<sequence length="153" mass="16668">WRVWVALTLIPVAALALYLTEGHPSLPAQPLAPRHAAAVQEDTRTDVLLTQLRAGLDRVAPTDPNYVRGYLLLGQAEAAREHYAAAAAAWHKALDQQFDPELAARTAEAQTRADGRVSADSAALFRRALDAAPKDAEWRMAAEQRIAESEHGQ</sequence>
<evidence type="ECO:0000313" key="2">
    <source>
        <dbReference type="Proteomes" id="UP000585665"/>
    </source>
</evidence>
<proteinExistence type="predicted"/>